<evidence type="ECO:0000313" key="1">
    <source>
        <dbReference type="EMBL" id="MFC5906315.1"/>
    </source>
</evidence>
<accession>A0ABW1FV09</accession>
<comment type="caution">
    <text evidence="1">The sequence shown here is derived from an EMBL/GenBank/DDBJ whole genome shotgun (WGS) entry which is preliminary data.</text>
</comment>
<dbReference type="RefSeq" id="WP_380579600.1">
    <property type="nucleotide sequence ID" value="NZ_JBHSQJ010000010.1"/>
</dbReference>
<organism evidence="1 2">
    <name type="scientific">Streptacidiphilus monticola</name>
    <dbReference type="NCBI Taxonomy" id="2161674"/>
    <lineage>
        <taxon>Bacteria</taxon>
        <taxon>Bacillati</taxon>
        <taxon>Actinomycetota</taxon>
        <taxon>Actinomycetes</taxon>
        <taxon>Kitasatosporales</taxon>
        <taxon>Streptomycetaceae</taxon>
        <taxon>Streptacidiphilus</taxon>
    </lineage>
</organism>
<dbReference type="Proteomes" id="UP001596174">
    <property type="component" value="Unassembled WGS sequence"/>
</dbReference>
<proteinExistence type="predicted"/>
<sequence>MSERFTEYAVANDFGLIHRQLTLDAALLAIRTITAQGGSARLLTRPVTRGEWVAQDLPPAVSRKAGAA</sequence>
<reference evidence="2" key="1">
    <citation type="journal article" date="2019" name="Int. J. Syst. Evol. Microbiol.">
        <title>The Global Catalogue of Microorganisms (GCM) 10K type strain sequencing project: providing services to taxonomists for standard genome sequencing and annotation.</title>
        <authorList>
            <consortium name="The Broad Institute Genomics Platform"/>
            <consortium name="The Broad Institute Genome Sequencing Center for Infectious Disease"/>
            <person name="Wu L."/>
            <person name="Ma J."/>
        </authorList>
    </citation>
    <scope>NUCLEOTIDE SEQUENCE [LARGE SCALE GENOMIC DNA]</scope>
    <source>
        <strain evidence="2">JCM 4816</strain>
    </source>
</reference>
<gene>
    <name evidence="1" type="ORF">ACFP3V_03650</name>
</gene>
<keyword evidence="2" id="KW-1185">Reference proteome</keyword>
<dbReference type="EMBL" id="JBHSQJ010000010">
    <property type="protein sequence ID" value="MFC5906315.1"/>
    <property type="molecule type" value="Genomic_DNA"/>
</dbReference>
<evidence type="ECO:0000313" key="2">
    <source>
        <dbReference type="Proteomes" id="UP001596174"/>
    </source>
</evidence>
<name>A0ABW1FV09_9ACTN</name>
<protein>
    <submittedName>
        <fullName evidence="1">Uncharacterized protein</fullName>
    </submittedName>
</protein>